<dbReference type="Proteomes" id="UP000317940">
    <property type="component" value="Unassembled WGS sequence"/>
</dbReference>
<protein>
    <submittedName>
        <fullName evidence="2">Uncharacterized protein</fullName>
    </submittedName>
</protein>
<proteinExistence type="predicted"/>
<sequence>MPSTTAAVRLVPLGHTFTPEIPLGPVGNVPLTCYATASGKGKLHGDEHCGLLRSASSVRSAEIPLGEAVGRLCGTCRWPLPADSPLLKLLAAVIDIGTLKIWLDREPDSEEEKAEEADAALALATGEYPPGSTGEPSDETDGEPGEPEEDFDDEAWERYSRAWETRRHHHEHWRRLQTYLLRSNKAVQAFPVLRPWAEPLQVRLAEVIDEERRAFAALVQPVPLVEAAAVRLLPDPEFTPGPEFAGLGADAAKVGRRAWHAWERRASWSWHRLEDNSFAVSSVVNDAFGRRRKGRPEAEAAFEQLVADWISEVRRQVALRSEAPRQLVAVKVPAAEKEPYEERAHDPLTAWEAAVIATYQVAVDWPAGTAALLVPHLIGEHLIAGASTAMPVTRLAVPDSALPVHALLRAWQPEDDEEE</sequence>
<name>A0A561UCR3_9ACTN</name>
<dbReference type="OrthoDB" id="4014278at2"/>
<accession>A0A561UCR3</accession>
<feature type="region of interest" description="Disordered" evidence="1">
    <location>
        <begin position="125"/>
        <end position="154"/>
    </location>
</feature>
<gene>
    <name evidence="2" type="ORF">FHX73_11912</name>
</gene>
<dbReference type="EMBL" id="VIWT01000001">
    <property type="protein sequence ID" value="TWF97137.1"/>
    <property type="molecule type" value="Genomic_DNA"/>
</dbReference>
<evidence type="ECO:0000313" key="3">
    <source>
        <dbReference type="Proteomes" id="UP000317940"/>
    </source>
</evidence>
<feature type="compositionally biased region" description="Acidic residues" evidence="1">
    <location>
        <begin position="136"/>
        <end position="154"/>
    </location>
</feature>
<dbReference type="AlphaFoldDB" id="A0A561UCR3"/>
<comment type="caution">
    <text evidence="2">The sequence shown here is derived from an EMBL/GenBank/DDBJ whole genome shotgun (WGS) entry which is preliminary data.</text>
</comment>
<evidence type="ECO:0000256" key="1">
    <source>
        <dbReference type="SAM" id="MobiDB-lite"/>
    </source>
</evidence>
<dbReference type="RefSeq" id="WP_145903407.1">
    <property type="nucleotide sequence ID" value="NZ_BAAAMZ010000036.1"/>
</dbReference>
<reference evidence="2 3" key="1">
    <citation type="submission" date="2019-06" db="EMBL/GenBank/DDBJ databases">
        <title>Sequencing the genomes of 1000 actinobacteria strains.</title>
        <authorList>
            <person name="Klenk H.-P."/>
        </authorList>
    </citation>
    <scope>NUCLEOTIDE SEQUENCE [LARGE SCALE GENOMIC DNA]</scope>
    <source>
        <strain evidence="2 3">DSM 44826</strain>
    </source>
</reference>
<organism evidence="2 3">
    <name type="scientific">Kitasatospora viridis</name>
    <dbReference type="NCBI Taxonomy" id="281105"/>
    <lineage>
        <taxon>Bacteria</taxon>
        <taxon>Bacillati</taxon>
        <taxon>Actinomycetota</taxon>
        <taxon>Actinomycetes</taxon>
        <taxon>Kitasatosporales</taxon>
        <taxon>Streptomycetaceae</taxon>
        <taxon>Kitasatospora</taxon>
    </lineage>
</organism>
<keyword evidence="3" id="KW-1185">Reference proteome</keyword>
<evidence type="ECO:0000313" key="2">
    <source>
        <dbReference type="EMBL" id="TWF97137.1"/>
    </source>
</evidence>